<dbReference type="PANTHER" id="PTHR13119:SF12">
    <property type="entry name" value="PROTEIN SUPPRESSOR OF SABLE"/>
    <property type="match status" value="1"/>
</dbReference>
<evidence type="ECO:0000313" key="6">
    <source>
        <dbReference type="Proteomes" id="UP000708208"/>
    </source>
</evidence>
<dbReference type="PROSITE" id="PS50103">
    <property type="entry name" value="ZF_C3H1"/>
    <property type="match status" value="2"/>
</dbReference>
<dbReference type="OrthoDB" id="3247158at2759"/>
<dbReference type="GO" id="GO:0045892">
    <property type="term" value="P:negative regulation of DNA-templated transcription"/>
    <property type="evidence" value="ECO:0007669"/>
    <property type="project" value="InterPro"/>
</dbReference>
<proteinExistence type="predicted"/>
<feature type="zinc finger region" description="C3H1-type" evidence="2">
    <location>
        <begin position="691"/>
        <end position="713"/>
    </location>
</feature>
<dbReference type="Proteomes" id="UP000708208">
    <property type="component" value="Unassembled WGS sequence"/>
</dbReference>
<gene>
    <name evidence="5" type="ORF">AFUS01_LOCUS39294</name>
</gene>
<dbReference type="GO" id="GO:0008270">
    <property type="term" value="F:zinc ion binding"/>
    <property type="evidence" value="ECO:0007669"/>
    <property type="project" value="UniProtKB-KW"/>
</dbReference>
<feature type="region of interest" description="Disordered" evidence="3">
    <location>
        <begin position="771"/>
        <end position="796"/>
    </location>
</feature>
<keyword evidence="6" id="KW-1185">Reference proteome</keyword>
<dbReference type="GO" id="GO:0003723">
    <property type="term" value="F:RNA binding"/>
    <property type="evidence" value="ECO:0007669"/>
    <property type="project" value="InterPro"/>
</dbReference>
<feature type="domain" description="C3H1-type" evidence="4">
    <location>
        <begin position="691"/>
        <end position="713"/>
    </location>
</feature>
<keyword evidence="1" id="KW-0677">Repeat</keyword>
<keyword evidence="2" id="KW-0479">Metal-binding</keyword>
<feature type="zinc finger region" description="C3H1-type" evidence="2">
    <location>
        <begin position="662"/>
        <end position="690"/>
    </location>
</feature>
<accession>A0A8J2LBZ7</accession>
<name>A0A8J2LBZ7_9HEXA</name>
<reference evidence="5" key="1">
    <citation type="submission" date="2021-06" db="EMBL/GenBank/DDBJ databases">
        <authorList>
            <person name="Hodson N. C."/>
            <person name="Mongue J. A."/>
            <person name="Jaron S. K."/>
        </authorList>
    </citation>
    <scope>NUCLEOTIDE SEQUENCE</scope>
</reference>
<dbReference type="GO" id="GO:0005634">
    <property type="term" value="C:nucleus"/>
    <property type="evidence" value="ECO:0007669"/>
    <property type="project" value="TreeGrafter"/>
</dbReference>
<dbReference type="SMART" id="SM00356">
    <property type="entry name" value="ZnF_C3H1"/>
    <property type="match status" value="2"/>
</dbReference>
<feature type="compositionally biased region" description="Low complexity" evidence="3">
    <location>
        <begin position="784"/>
        <end position="796"/>
    </location>
</feature>
<feature type="compositionally biased region" description="Basic and acidic residues" evidence="3">
    <location>
        <begin position="771"/>
        <end position="782"/>
    </location>
</feature>
<dbReference type="InterPro" id="IPR000571">
    <property type="entry name" value="Znf_CCCH"/>
</dbReference>
<dbReference type="PANTHER" id="PTHR13119">
    <property type="entry name" value="ZINC FINGER CCCH DOMAIN-CONTAINING PROTEI"/>
    <property type="match status" value="1"/>
</dbReference>
<dbReference type="Pfam" id="PF00642">
    <property type="entry name" value="zf-CCCH"/>
    <property type="match status" value="1"/>
</dbReference>
<dbReference type="InterPro" id="IPR045124">
    <property type="entry name" value="Su(sable)-like"/>
</dbReference>
<sequence>MIFYPSCGDLNTNLKLLDDPKLFNAHFADPFHQQGFHDEHRVPADIWLDDEPRWSFTEHQLFDHFESKHKKEMGSLPKTYLSGETGLENELIWLHQKTSDSSNSNTFSNQYCPYIDTERNNNINFKSQLLNFSMKNSDCYEEEDEKENFWIPNSIQSNTMSLSNNFNTGPLLITQKSMSNEKNADDPQKRCYTSTVSKRLPYEKNDFAFAHYSDDEWKHGGIKWDEDSEPSTVLEDQQALDQQKQLQEQLQQLNNCGTTDEGEDEGDESGGNQEENEGDSEPTSKSEMLEKPDEMDTLLTFLSKFDEKVAAIWGHNNTENKNFENIIHTNPWETDCISSEFFNFQQIEDEHYNQIHENEQNLLINSVDPVPPSSALITTAAPQAPASKGKYTIMNSMKQYFGSAPPEHEYVIIKSQFTGQTGNLDLLNHSEESSSFIKFIPLTKTQTSSRDNSTSEQQQMNETASNLKDLLNNLDLDCEEEQEIIAACSKPKSSINADAPTEDLLTSWKTHFRTVIAQEILSSNSKTDCSSPVVTYGNPQLPEFRTEYNEKEYVLYQRASSTAFQVRFKLCRENEKGNQTEDFSNLADFGGIDYEGHIHLPFIEYGKQHTAWLTGQYDEECGNGLEFDWSEGRLMDSSGDSFYDDSVGLSGNNKQSKAIRRRAKGRPCKYFFMDGSCRRGNECKFSHDLITCRFWAEGSCLKGQACPFLHCFLEAKDFESHSRLSHKIDTKYQLESESDFPALGSTKLSSRVPIEDVNKVIDMLSQDDDGLSKLEDQNEKRRNTNNYYKNNKTNSI</sequence>
<feature type="compositionally biased region" description="Low complexity" evidence="3">
    <location>
        <begin position="234"/>
        <end position="259"/>
    </location>
</feature>
<organism evidence="5 6">
    <name type="scientific">Allacma fusca</name>
    <dbReference type="NCBI Taxonomy" id="39272"/>
    <lineage>
        <taxon>Eukaryota</taxon>
        <taxon>Metazoa</taxon>
        <taxon>Ecdysozoa</taxon>
        <taxon>Arthropoda</taxon>
        <taxon>Hexapoda</taxon>
        <taxon>Collembola</taxon>
        <taxon>Symphypleona</taxon>
        <taxon>Sminthuridae</taxon>
        <taxon>Allacma</taxon>
    </lineage>
</organism>
<feature type="compositionally biased region" description="Acidic residues" evidence="3">
    <location>
        <begin position="260"/>
        <end position="280"/>
    </location>
</feature>
<dbReference type="AlphaFoldDB" id="A0A8J2LBZ7"/>
<evidence type="ECO:0000256" key="2">
    <source>
        <dbReference type="PROSITE-ProRule" id="PRU00723"/>
    </source>
</evidence>
<keyword evidence="2" id="KW-0863">Zinc-finger</keyword>
<feature type="region of interest" description="Disordered" evidence="3">
    <location>
        <begin position="221"/>
        <end position="290"/>
    </location>
</feature>
<evidence type="ECO:0000313" key="5">
    <source>
        <dbReference type="EMBL" id="CAG7829432.1"/>
    </source>
</evidence>
<evidence type="ECO:0000256" key="3">
    <source>
        <dbReference type="SAM" id="MobiDB-lite"/>
    </source>
</evidence>
<comment type="caution">
    <text evidence="5">The sequence shown here is derived from an EMBL/GenBank/DDBJ whole genome shotgun (WGS) entry which is preliminary data.</text>
</comment>
<evidence type="ECO:0000259" key="4">
    <source>
        <dbReference type="PROSITE" id="PS50103"/>
    </source>
</evidence>
<keyword evidence="2" id="KW-0862">Zinc</keyword>
<feature type="domain" description="C3H1-type" evidence="4">
    <location>
        <begin position="662"/>
        <end position="690"/>
    </location>
</feature>
<evidence type="ECO:0000256" key="1">
    <source>
        <dbReference type="ARBA" id="ARBA00022737"/>
    </source>
</evidence>
<protein>
    <recommendedName>
        <fullName evidence="4">C3H1-type domain-containing protein</fullName>
    </recommendedName>
</protein>
<dbReference type="Pfam" id="PF14608">
    <property type="entry name" value="zf-CCCH_2"/>
    <property type="match status" value="1"/>
</dbReference>
<dbReference type="EMBL" id="CAJVCH010551437">
    <property type="protein sequence ID" value="CAG7829432.1"/>
    <property type="molecule type" value="Genomic_DNA"/>
</dbReference>